<reference evidence="1" key="1">
    <citation type="submission" date="2023-06" db="EMBL/GenBank/DDBJ databases">
        <authorList>
            <person name="Kurt Z."/>
        </authorList>
    </citation>
    <scope>NUCLEOTIDE SEQUENCE</scope>
</reference>
<dbReference type="AlphaFoldDB" id="A0AA86NQG5"/>
<evidence type="ECO:0000313" key="1">
    <source>
        <dbReference type="EMBL" id="CAI9923476.1"/>
    </source>
</evidence>
<dbReference type="EMBL" id="CAXDID020000012">
    <property type="protein sequence ID" value="CAL5980869.1"/>
    <property type="molecule type" value="Genomic_DNA"/>
</dbReference>
<dbReference type="Proteomes" id="UP001642409">
    <property type="component" value="Unassembled WGS sequence"/>
</dbReference>
<evidence type="ECO:0000313" key="2">
    <source>
        <dbReference type="EMBL" id="CAL5980869.1"/>
    </source>
</evidence>
<keyword evidence="3" id="KW-1185">Reference proteome</keyword>
<reference evidence="2 3" key="2">
    <citation type="submission" date="2024-07" db="EMBL/GenBank/DDBJ databases">
        <authorList>
            <person name="Akdeniz Z."/>
        </authorList>
    </citation>
    <scope>NUCLEOTIDE SEQUENCE [LARGE SCALE GENOMIC DNA]</scope>
</reference>
<protein>
    <submittedName>
        <fullName evidence="1">Uncharacterized protein</fullName>
    </submittedName>
</protein>
<organism evidence="1">
    <name type="scientific">Hexamita inflata</name>
    <dbReference type="NCBI Taxonomy" id="28002"/>
    <lineage>
        <taxon>Eukaryota</taxon>
        <taxon>Metamonada</taxon>
        <taxon>Diplomonadida</taxon>
        <taxon>Hexamitidae</taxon>
        <taxon>Hexamitinae</taxon>
        <taxon>Hexamita</taxon>
    </lineage>
</organism>
<proteinExistence type="predicted"/>
<name>A0AA86NQG5_9EUKA</name>
<gene>
    <name evidence="1" type="ORF">HINF_LOCUS11121</name>
    <name evidence="2" type="ORF">HINF_LOCUS6388</name>
</gene>
<dbReference type="EMBL" id="CATOUU010000279">
    <property type="protein sequence ID" value="CAI9923476.1"/>
    <property type="molecule type" value="Genomic_DNA"/>
</dbReference>
<evidence type="ECO:0000313" key="3">
    <source>
        <dbReference type="Proteomes" id="UP001642409"/>
    </source>
</evidence>
<comment type="caution">
    <text evidence="1">The sequence shown here is derived from an EMBL/GenBank/DDBJ whole genome shotgun (WGS) entry which is preliminary data.</text>
</comment>
<accession>A0AA86NQG5</accession>
<sequence>MDDFQQYQGTSSHFPKVSKLMEQMFQLMTATQCSKVDKRRIYSYLVDLAAVTSDLLNSEFIFEIAHIIAPSTIVSPNLAQSMQKHTYLSKEQHVQAAVNAVLHFFLPGSLQKFAKLLDIYLEKRQIRRICFHTKVEFELLQYKSFKLDLTLTYSLICACLFLHQVLLESFDEFKAVMFREFQLKELVYDAARAPAHITFWWPAFSFQERVIFQARYVEDGEDEEFYEEQLEKQALGLVEDDDQDIQQQNQPMNQTRTQALNPEFVPVKTTRQSMNPQSLNPQPNIQNQSDLRQTNLRSNQTLNQNQTQNYTMPTLYTQSFVQGPGFKSELNTFIQKSREVVLTETSNLKERIKLIEEKQEHQNQNQIALNLNVKQMQKEMEKLFQVVKEINKTVVALSCKGK</sequence>